<keyword evidence="2" id="KW-1185">Reference proteome</keyword>
<organism evidence="1 2">
    <name type="scientific">Protopolystoma xenopodis</name>
    <dbReference type="NCBI Taxonomy" id="117903"/>
    <lineage>
        <taxon>Eukaryota</taxon>
        <taxon>Metazoa</taxon>
        <taxon>Spiralia</taxon>
        <taxon>Lophotrochozoa</taxon>
        <taxon>Platyhelminthes</taxon>
        <taxon>Monogenea</taxon>
        <taxon>Polyopisthocotylea</taxon>
        <taxon>Polystomatidea</taxon>
        <taxon>Polystomatidae</taxon>
        <taxon>Protopolystoma</taxon>
    </lineage>
</organism>
<evidence type="ECO:0000313" key="2">
    <source>
        <dbReference type="Proteomes" id="UP000784294"/>
    </source>
</evidence>
<dbReference type="Proteomes" id="UP000784294">
    <property type="component" value="Unassembled WGS sequence"/>
</dbReference>
<protein>
    <submittedName>
        <fullName evidence="1">Uncharacterized protein</fullName>
    </submittedName>
</protein>
<sequence>MPARLIRISLFKSLFSLIDLIILSLLTLPTFSISSPFHNDFPSHLCLAVSTGISLTRPASSQSGLIPFSLLSPSVPKSCHSASPTVAIAAQVELISDPDSAGRRPCSQIRQFGTLPAHLFHTRTTVNAQATAKIAGMSVT</sequence>
<comment type="caution">
    <text evidence="1">The sequence shown here is derived from an EMBL/GenBank/DDBJ whole genome shotgun (WGS) entry which is preliminary data.</text>
</comment>
<gene>
    <name evidence="1" type="ORF">PXEA_LOCUS14225</name>
</gene>
<accession>A0A3S5AI07</accession>
<name>A0A3S5AI07_9PLAT</name>
<evidence type="ECO:0000313" key="1">
    <source>
        <dbReference type="EMBL" id="VEL20785.1"/>
    </source>
</evidence>
<dbReference type="EMBL" id="CAAALY010048000">
    <property type="protein sequence ID" value="VEL20785.1"/>
    <property type="molecule type" value="Genomic_DNA"/>
</dbReference>
<dbReference type="AlphaFoldDB" id="A0A3S5AI07"/>
<reference evidence="1" key="1">
    <citation type="submission" date="2018-11" db="EMBL/GenBank/DDBJ databases">
        <authorList>
            <consortium name="Pathogen Informatics"/>
        </authorList>
    </citation>
    <scope>NUCLEOTIDE SEQUENCE</scope>
</reference>
<proteinExistence type="predicted"/>